<dbReference type="PANTHER" id="PTHR46060">
    <property type="entry name" value="MARINER MOS1 TRANSPOSASE-LIKE PROTEIN"/>
    <property type="match status" value="1"/>
</dbReference>
<reference evidence="2 3" key="1">
    <citation type="submission" date="2021-06" db="EMBL/GenBank/DDBJ databases">
        <title>Caerostris extrusa draft genome.</title>
        <authorList>
            <person name="Kono N."/>
            <person name="Arakawa K."/>
        </authorList>
    </citation>
    <scope>NUCLEOTIDE SEQUENCE [LARGE SCALE GENOMIC DNA]</scope>
</reference>
<proteinExistence type="predicted"/>
<dbReference type="GO" id="GO:0035861">
    <property type="term" value="C:site of double-strand break"/>
    <property type="evidence" value="ECO:0007669"/>
    <property type="project" value="TreeGrafter"/>
</dbReference>
<dbReference type="InterPro" id="IPR052709">
    <property type="entry name" value="Transposase-MT_Hybrid"/>
</dbReference>
<feature type="domain" description="Mos1 transposase HTH" evidence="1">
    <location>
        <begin position="31"/>
        <end position="67"/>
    </location>
</feature>
<accession>A0AAV4R563</accession>
<dbReference type="InterPro" id="IPR041426">
    <property type="entry name" value="Mos1_HTH"/>
</dbReference>
<evidence type="ECO:0000313" key="2">
    <source>
        <dbReference type="EMBL" id="GIY16171.1"/>
    </source>
</evidence>
<dbReference type="GO" id="GO:0000793">
    <property type="term" value="C:condensed chromosome"/>
    <property type="evidence" value="ECO:0007669"/>
    <property type="project" value="TreeGrafter"/>
</dbReference>
<dbReference type="GO" id="GO:0044547">
    <property type="term" value="F:DNA topoisomerase binding"/>
    <property type="evidence" value="ECO:0007669"/>
    <property type="project" value="TreeGrafter"/>
</dbReference>
<dbReference type="GO" id="GO:0015074">
    <property type="term" value="P:DNA integration"/>
    <property type="evidence" value="ECO:0007669"/>
    <property type="project" value="TreeGrafter"/>
</dbReference>
<evidence type="ECO:0000259" key="1">
    <source>
        <dbReference type="Pfam" id="PF17906"/>
    </source>
</evidence>
<comment type="caution">
    <text evidence="2">The sequence shown here is derived from an EMBL/GenBank/DDBJ whole genome shotgun (WGS) entry which is preliminary data.</text>
</comment>
<sequence length="270" mass="31524">MLWRLKPKLRLVESRQVLTCFDINEDEIKQNGKSATQDAKKICAVYSENAVVERNAQKWFARIKAGDFSLEDQERPSRPATSNEDQIKTLIKNSPYYMTRELVEMLKISKSPVSEHFVKLGYTNRFDIWVPQNLTEKKTDGSHFHSRLVLQTQREYTIFETSNDGIMIREKVQTNFSHPKRKSLSKGQAPSLRRHQTIFVVKETVLGSTDCDNGLSRLDDLMKVFLRSRKYETFSSSTKISCELQLPHHVLFINVLFSFYFHVIYCWSTL</sequence>
<dbReference type="Gene3D" id="1.10.10.1450">
    <property type="match status" value="1"/>
</dbReference>
<dbReference type="GO" id="GO:0042800">
    <property type="term" value="F:histone H3K4 methyltransferase activity"/>
    <property type="evidence" value="ECO:0007669"/>
    <property type="project" value="TreeGrafter"/>
</dbReference>
<dbReference type="Proteomes" id="UP001054945">
    <property type="component" value="Unassembled WGS sequence"/>
</dbReference>
<dbReference type="EMBL" id="BPLR01007339">
    <property type="protein sequence ID" value="GIY16171.1"/>
    <property type="molecule type" value="Genomic_DNA"/>
</dbReference>
<dbReference type="GO" id="GO:0003690">
    <property type="term" value="F:double-stranded DNA binding"/>
    <property type="evidence" value="ECO:0007669"/>
    <property type="project" value="TreeGrafter"/>
</dbReference>
<dbReference type="PANTHER" id="PTHR46060:SF2">
    <property type="entry name" value="HISTONE-LYSINE N-METHYLTRANSFERASE SETMAR"/>
    <property type="match status" value="1"/>
</dbReference>
<organism evidence="2 3">
    <name type="scientific">Caerostris extrusa</name>
    <name type="common">Bark spider</name>
    <name type="synonym">Caerostris bankana</name>
    <dbReference type="NCBI Taxonomy" id="172846"/>
    <lineage>
        <taxon>Eukaryota</taxon>
        <taxon>Metazoa</taxon>
        <taxon>Ecdysozoa</taxon>
        <taxon>Arthropoda</taxon>
        <taxon>Chelicerata</taxon>
        <taxon>Arachnida</taxon>
        <taxon>Araneae</taxon>
        <taxon>Araneomorphae</taxon>
        <taxon>Entelegynae</taxon>
        <taxon>Araneoidea</taxon>
        <taxon>Araneidae</taxon>
        <taxon>Caerostris</taxon>
    </lineage>
</organism>
<dbReference type="GO" id="GO:0005634">
    <property type="term" value="C:nucleus"/>
    <property type="evidence" value="ECO:0007669"/>
    <property type="project" value="TreeGrafter"/>
</dbReference>
<keyword evidence="3" id="KW-1185">Reference proteome</keyword>
<dbReference type="GO" id="GO:0000014">
    <property type="term" value="F:single-stranded DNA endodeoxyribonuclease activity"/>
    <property type="evidence" value="ECO:0007669"/>
    <property type="project" value="TreeGrafter"/>
</dbReference>
<evidence type="ECO:0000313" key="3">
    <source>
        <dbReference type="Proteomes" id="UP001054945"/>
    </source>
</evidence>
<dbReference type="GO" id="GO:0046975">
    <property type="term" value="F:histone H3K36 methyltransferase activity"/>
    <property type="evidence" value="ECO:0007669"/>
    <property type="project" value="TreeGrafter"/>
</dbReference>
<gene>
    <name evidence="2" type="primary">105617360</name>
    <name evidence="2" type="ORF">CEXT_272841</name>
</gene>
<dbReference type="Pfam" id="PF17906">
    <property type="entry name" value="HTH_48"/>
    <property type="match status" value="1"/>
</dbReference>
<name>A0AAV4R563_CAEEX</name>
<protein>
    <submittedName>
        <fullName evidence="2">HTH_48 domain-containing protein</fullName>
    </submittedName>
</protein>
<dbReference type="AlphaFoldDB" id="A0AAV4R563"/>
<dbReference type="GO" id="GO:0000729">
    <property type="term" value="P:DNA double-strand break processing"/>
    <property type="evidence" value="ECO:0007669"/>
    <property type="project" value="TreeGrafter"/>
</dbReference>
<dbReference type="GO" id="GO:0006303">
    <property type="term" value="P:double-strand break repair via nonhomologous end joining"/>
    <property type="evidence" value="ECO:0007669"/>
    <property type="project" value="TreeGrafter"/>
</dbReference>
<dbReference type="GO" id="GO:0031297">
    <property type="term" value="P:replication fork processing"/>
    <property type="evidence" value="ECO:0007669"/>
    <property type="project" value="TreeGrafter"/>
</dbReference>
<dbReference type="GO" id="GO:0003697">
    <property type="term" value="F:single-stranded DNA binding"/>
    <property type="evidence" value="ECO:0007669"/>
    <property type="project" value="TreeGrafter"/>
</dbReference>
<dbReference type="GO" id="GO:0044774">
    <property type="term" value="P:mitotic DNA integrity checkpoint signaling"/>
    <property type="evidence" value="ECO:0007669"/>
    <property type="project" value="TreeGrafter"/>
</dbReference>